<dbReference type="Gene3D" id="3.30.200.20">
    <property type="entry name" value="Phosphorylase Kinase, domain 1"/>
    <property type="match status" value="1"/>
</dbReference>
<comment type="caution">
    <text evidence="11">The sequence shown here is derived from an EMBL/GenBank/DDBJ whole genome shotgun (WGS) entry which is preliminary data.</text>
</comment>
<dbReference type="InterPro" id="IPR011009">
    <property type="entry name" value="Kinase-like_dom_sf"/>
</dbReference>
<dbReference type="Proteomes" id="UP001190700">
    <property type="component" value="Unassembled WGS sequence"/>
</dbReference>
<organism evidence="11 12">
    <name type="scientific">Cymbomonas tetramitiformis</name>
    <dbReference type="NCBI Taxonomy" id="36881"/>
    <lineage>
        <taxon>Eukaryota</taxon>
        <taxon>Viridiplantae</taxon>
        <taxon>Chlorophyta</taxon>
        <taxon>Pyramimonadophyceae</taxon>
        <taxon>Pyramimonadales</taxon>
        <taxon>Pyramimonadaceae</taxon>
        <taxon>Cymbomonas</taxon>
    </lineage>
</organism>
<gene>
    <name evidence="11" type="ORF">CYMTET_31499</name>
</gene>
<evidence type="ECO:0000259" key="10">
    <source>
        <dbReference type="PROSITE" id="PS50011"/>
    </source>
</evidence>
<keyword evidence="4 7" id="KW-0547">Nucleotide-binding</keyword>
<dbReference type="InterPro" id="IPR008271">
    <property type="entry name" value="Ser/Thr_kinase_AS"/>
</dbReference>
<comment type="similarity">
    <text evidence="1">Belongs to the protein kinase superfamily. CMGC Ser/Thr protein kinase family. MAP kinase subfamily.</text>
</comment>
<evidence type="ECO:0000256" key="3">
    <source>
        <dbReference type="ARBA" id="ARBA00022679"/>
    </source>
</evidence>
<dbReference type="PROSITE" id="PS00108">
    <property type="entry name" value="PROTEIN_KINASE_ST"/>
    <property type="match status" value="1"/>
</dbReference>
<dbReference type="GO" id="GO:0004674">
    <property type="term" value="F:protein serine/threonine kinase activity"/>
    <property type="evidence" value="ECO:0007669"/>
    <property type="project" value="UniProtKB-KW"/>
</dbReference>
<feature type="binding site" evidence="7">
    <location>
        <position position="92"/>
    </location>
    <ligand>
        <name>ATP</name>
        <dbReference type="ChEBI" id="CHEBI:30616"/>
    </ligand>
</feature>
<keyword evidence="12" id="KW-1185">Reference proteome</keyword>
<sequence length="433" mass="49535">MSEPTNLFPSDKQEVFESRTERYHNTESGVHKNSAGASLQGEDSAEGALDNFFPEFSEARRYTILEKIGKGSYGVVCAALDNHTGKRVAIKKIKNVFDNDADATRVLREIKLLRLLQHPGIVKILHVMLPPNQRDFHELFIVFEIMESDLHNVIQANDISVLAQHQRHIMYQMLCALKHIHTAGVFHRDLKPKNILINSNGSIRICDFGLARLCYDVAQTVFWTDYVATRWYRAPELCGSFFTKYTPAIDIWSIGCIFAELAEGRPLFPGHHVLHQLQLITSLLGTPSAETISKVRNDKARRFLSSMRPRSPVPFRSYFKNCDDRLLDLLSRILQFDPSKRPTVEEALQDPVFDGIRRGTYEGSAKPISKIAFEFENRKLRKSDIKELIYEEILNYHPAVKEAWREGNPGTLNYPSAIDRFKKKFDALEDNGL</sequence>
<evidence type="ECO:0000256" key="4">
    <source>
        <dbReference type="ARBA" id="ARBA00022741"/>
    </source>
</evidence>
<dbReference type="InterPro" id="IPR050117">
    <property type="entry name" value="MAPK"/>
</dbReference>
<evidence type="ECO:0000256" key="6">
    <source>
        <dbReference type="ARBA" id="ARBA00022840"/>
    </source>
</evidence>
<dbReference type="FunFam" id="1.10.510.10:FF:000439">
    <property type="entry name" value="Mitogen-activated protein kinase"/>
    <property type="match status" value="1"/>
</dbReference>
<feature type="compositionally biased region" description="Basic and acidic residues" evidence="9">
    <location>
        <begin position="11"/>
        <end position="25"/>
    </location>
</feature>
<feature type="region of interest" description="Disordered" evidence="9">
    <location>
        <begin position="1"/>
        <end position="41"/>
    </location>
</feature>
<keyword evidence="5 11" id="KW-0418">Kinase</keyword>
<reference evidence="11 12" key="1">
    <citation type="journal article" date="2015" name="Genome Biol. Evol.">
        <title>Comparative Genomics of a Bacterivorous Green Alga Reveals Evolutionary Causalities and Consequences of Phago-Mixotrophic Mode of Nutrition.</title>
        <authorList>
            <person name="Burns J.A."/>
            <person name="Paasch A."/>
            <person name="Narechania A."/>
            <person name="Kim E."/>
        </authorList>
    </citation>
    <scope>NUCLEOTIDE SEQUENCE [LARGE SCALE GENOMIC DNA]</scope>
    <source>
        <strain evidence="11 12">PLY_AMNH</strain>
    </source>
</reference>
<evidence type="ECO:0000256" key="5">
    <source>
        <dbReference type="ARBA" id="ARBA00022777"/>
    </source>
</evidence>
<feature type="domain" description="Protein kinase" evidence="10">
    <location>
        <begin position="62"/>
        <end position="353"/>
    </location>
</feature>
<evidence type="ECO:0000256" key="7">
    <source>
        <dbReference type="PROSITE-ProRule" id="PRU10141"/>
    </source>
</evidence>
<evidence type="ECO:0000256" key="9">
    <source>
        <dbReference type="SAM" id="MobiDB-lite"/>
    </source>
</evidence>
<dbReference type="SMART" id="SM00220">
    <property type="entry name" value="S_TKc"/>
    <property type="match status" value="1"/>
</dbReference>
<dbReference type="FunFam" id="3.30.200.20:FF:000046">
    <property type="entry name" value="Mitogen-activated protein kinase"/>
    <property type="match status" value="1"/>
</dbReference>
<dbReference type="AlphaFoldDB" id="A0AAE0FHQ8"/>
<keyword evidence="2 8" id="KW-0723">Serine/threonine-protein kinase</keyword>
<evidence type="ECO:0000313" key="11">
    <source>
        <dbReference type="EMBL" id="KAK3259506.1"/>
    </source>
</evidence>
<evidence type="ECO:0000313" key="12">
    <source>
        <dbReference type="Proteomes" id="UP001190700"/>
    </source>
</evidence>
<proteinExistence type="inferred from homology"/>
<name>A0AAE0FHQ8_9CHLO</name>
<dbReference type="PROSITE" id="PS00107">
    <property type="entry name" value="PROTEIN_KINASE_ATP"/>
    <property type="match status" value="1"/>
</dbReference>
<feature type="non-terminal residue" evidence="11">
    <location>
        <position position="433"/>
    </location>
</feature>
<dbReference type="InterPro" id="IPR017441">
    <property type="entry name" value="Protein_kinase_ATP_BS"/>
</dbReference>
<evidence type="ECO:0000256" key="2">
    <source>
        <dbReference type="ARBA" id="ARBA00022527"/>
    </source>
</evidence>
<dbReference type="Pfam" id="PF00069">
    <property type="entry name" value="Pkinase"/>
    <property type="match status" value="1"/>
</dbReference>
<dbReference type="InterPro" id="IPR000719">
    <property type="entry name" value="Prot_kinase_dom"/>
</dbReference>
<dbReference type="EMBL" id="LGRX02018684">
    <property type="protein sequence ID" value="KAK3259506.1"/>
    <property type="molecule type" value="Genomic_DNA"/>
</dbReference>
<keyword evidence="6 7" id="KW-0067">ATP-binding</keyword>
<dbReference type="SUPFAM" id="SSF56112">
    <property type="entry name" value="Protein kinase-like (PK-like)"/>
    <property type="match status" value="1"/>
</dbReference>
<keyword evidence="3" id="KW-0808">Transferase</keyword>
<dbReference type="PROSITE" id="PS50011">
    <property type="entry name" value="PROTEIN_KINASE_DOM"/>
    <property type="match status" value="1"/>
</dbReference>
<evidence type="ECO:0000256" key="8">
    <source>
        <dbReference type="RuleBase" id="RU000304"/>
    </source>
</evidence>
<evidence type="ECO:0000256" key="1">
    <source>
        <dbReference type="ARBA" id="ARBA00008832"/>
    </source>
</evidence>
<dbReference type="PANTHER" id="PTHR24055">
    <property type="entry name" value="MITOGEN-ACTIVATED PROTEIN KINASE"/>
    <property type="match status" value="1"/>
</dbReference>
<accession>A0AAE0FHQ8</accession>
<protein>
    <submittedName>
        <fullName evidence="11">Mitogen-activated protein kinase</fullName>
    </submittedName>
</protein>
<dbReference type="GO" id="GO:0005524">
    <property type="term" value="F:ATP binding"/>
    <property type="evidence" value="ECO:0007669"/>
    <property type="project" value="UniProtKB-UniRule"/>
</dbReference>
<dbReference type="Gene3D" id="1.10.510.10">
    <property type="entry name" value="Transferase(Phosphotransferase) domain 1"/>
    <property type="match status" value="1"/>
</dbReference>